<dbReference type="OrthoDB" id="6157012at2759"/>
<comment type="caution">
    <text evidence="3">The sequence shown here is derived from an EMBL/GenBank/DDBJ whole genome shotgun (WGS) entry which is preliminary data.</text>
</comment>
<dbReference type="Proteomes" id="UP000245119">
    <property type="component" value="Linkage Group LG10"/>
</dbReference>
<accession>A0A2T7NNC2</accession>
<dbReference type="OMA" id="ADSSHQM"/>
<evidence type="ECO:0000256" key="2">
    <source>
        <dbReference type="SAM" id="Phobius"/>
    </source>
</evidence>
<keyword evidence="2" id="KW-0812">Transmembrane</keyword>
<reference evidence="3 4" key="1">
    <citation type="submission" date="2018-04" db="EMBL/GenBank/DDBJ databases">
        <title>The genome of golden apple snail Pomacea canaliculata provides insight into stress tolerance and invasive adaptation.</title>
        <authorList>
            <person name="Liu C."/>
            <person name="Liu B."/>
            <person name="Ren Y."/>
            <person name="Zhang Y."/>
            <person name="Wang H."/>
            <person name="Li S."/>
            <person name="Jiang F."/>
            <person name="Yin L."/>
            <person name="Zhang G."/>
            <person name="Qian W."/>
            <person name="Fan W."/>
        </authorList>
    </citation>
    <scope>NUCLEOTIDE SEQUENCE [LARGE SCALE GENOMIC DNA]</scope>
    <source>
        <strain evidence="3">SZHN2017</strain>
        <tissue evidence="3">Muscle</tissue>
    </source>
</reference>
<feature type="region of interest" description="Disordered" evidence="1">
    <location>
        <begin position="150"/>
        <end position="181"/>
    </location>
</feature>
<keyword evidence="4" id="KW-1185">Reference proteome</keyword>
<gene>
    <name evidence="3" type="ORF">C0Q70_15923</name>
</gene>
<dbReference type="EMBL" id="PZQS01000010">
    <property type="protein sequence ID" value="PVD22668.1"/>
    <property type="molecule type" value="Genomic_DNA"/>
</dbReference>
<evidence type="ECO:0000313" key="3">
    <source>
        <dbReference type="EMBL" id="PVD22668.1"/>
    </source>
</evidence>
<name>A0A2T7NNC2_POMCA</name>
<feature type="region of interest" description="Disordered" evidence="1">
    <location>
        <begin position="35"/>
        <end position="55"/>
    </location>
</feature>
<sequence length="374" mass="40150">MTTSNSTATVSLYLLTVLHECLRRQDNVSAMAAGVTLPDSESESTAGSEGALTEGEQDTDKGAVMYIAAVLVFYSLGIVVMIIKYLKTERKEIEEEMMLESFFKGIPSKRIEHEREAVNRVAIRAFHTLTSNAAQNEQLLIAAAATADAGSDSNARGPRHQGSVPEDSDDSSGLEDPSDVLRRERLKYLPRVSLMFRESRSLSDRRRQDSARSMRGRSLQVDQSESAPQSSDAPSCGQPLAGRDVVGGRGGTEGDVSSESVDSHGNCRTSSGTTAVKESGRSTRRCKRDSLRMLRTSGPPQCSATALNDDQESGFGSGTPDEGGASPRLEARGVSRVKDLNEALADSSHQMQPHSDVSGAPSLGLVRRLLESDV</sequence>
<feature type="compositionally biased region" description="Acidic residues" evidence="1">
    <location>
        <begin position="166"/>
        <end position="178"/>
    </location>
</feature>
<keyword evidence="2" id="KW-1133">Transmembrane helix</keyword>
<feature type="region of interest" description="Disordered" evidence="1">
    <location>
        <begin position="199"/>
        <end position="364"/>
    </location>
</feature>
<keyword evidence="2" id="KW-0472">Membrane</keyword>
<proteinExistence type="predicted"/>
<feature type="transmembrane region" description="Helical" evidence="2">
    <location>
        <begin position="63"/>
        <end position="83"/>
    </location>
</feature>
<evidence type="ECO:0000256" key="1">
    <source>
        <dbReference type="SAM" id="MobiDB-lite"/>
    </source>
</evidence>
<feature type="compositionally biased region" description="Polar residues" evidence="1">
    <location>
        <begin position="220"/>
        <end position="233"/>
    </location>
</feature>
<evidence type="ECO:0000313" key="4">
    <source>
        <dbReference type="Proteomes" id="UP000245119"/>
    </source>
</evidence>
<dbReference type="AlphaFoldDB" id="A0A2T7NNC2"/>
<feature type="compositionally biased region" description="Basic and acidic residues" evidence="1">
    <location>
        <begin position="329"/>
        <end position="341"/>
    </location>
</feature>
<protein>
    <submittedName>
        <fullName evidence="3">Uncharacterized protein</fullName>
    </submittedName>
</protein>
<feature type="compositionally biased region" description="Basic and acidic residues" evidence="1">
    <location>
        <begin position="199"/>
        <end position="212"/>
    </location>
</feature>
<feature type="compositionally biased region" description="Polar residues" evidence="1">
    <location>
        <begin position="298"/>
        <end position="308"/>
    </location>
</feature>
<feature type="compositionally biased region" description="Polar residues" evidence="1">
    <location>
        <begin position="266"/>
        <end position="276"/>
    </location>
</feature>
<organism evidence="3 4">
    <name type="scientific">Pomacea canaliculata</name>
    <name type="common">Golden apple snail</name>
    <dbReference type="NCBI Taxonomy" id="400727"/>
    <lineage>
        <taxon>Eukaryota</taxon>
        <taxon>Metazoa</taxon>
        <taxon>Spiralia</taxon>
        <taxon>Lophotrochozoa</taxon>
        <taxon>Mollusca</taxon>
        <taxon>Gastropoda</taxon>
        <taxon>Caenogastropoda</taxon>
        <taxon>Architaenioglossa</taxon>
        <taxon>Ampullarioidea</taxon>
        <taxon>Ampullariidae</taxon>
        <taxon>Pomacea</taxon>
    </lineage>
</organism>